<feature type="region of interest" description="Disordered" evidence="2">
    <location>
        <begin position="415"/>
        <end position="443"/>
    </location>
</feature>
<feature type="compositionally biased region" description="Basic residues" evidence="2">
    <location>
        <begin position="591"/>
        <end position="612"/>
    </location>
</feature>
<feature type="compositionally biased region" description="Acidic residues" evidence="2">
    <location>
        <begin position="425"/>
        <end position="443"/>
    </location>
</feature>
<accession>M2RVT6</accession>
<gene>
    <name evidence="4" type="ORF">EHI5A_194360</name>
</gene>
<feature type="region of interest" description="Disordered" evidence="2">
    <location>
        <begin position="456"/>
        <end position="646"/>
    </location>
</feature>
<dbReference type="GO" id="GO:0003676">
    <property type="term" value="F:nucleic acid binding"/>
    <property type="evidence" value="ECO:0007669"/>
    <property type="project" value="InterPro"/>
</dbReference>
<keyword evidence="1" id="KW-0862">Zinc</keyword>
<dbReference type="GO" id="GO:0016567">
    <property type="term" value="P:protein ubiquitination"/>
    <property type="evidence" value="ECO:0007669"/>
    <property type="project" value="TreeGrafter"/>
</dbReference>
<feature type="compositionally biased region" description="Basic and acidic residues" evidence="2">
    <location>
        <begin position="485"/>
        <end position="561"/>
    </location>
</feature>
<name>M2RVT6_ENTHI</name>
<dbReference type="CDD" id="cd12438">
    <property type="entry name" value="RRM_CNOT4"/>
    <property type="match status" value="1"/>
</dbReference>
<sequence length="704" mass="81940">MSQRRKQHKHNEIDRFKLLQNKTIIQRNLVYVTNIAYNIVEGLTLQEISERLSRFEFFGQYGEIIKIIPNIKTLHNLQSTTGPSFSAYITFKTAESSIQCIRSTNGGWLAGKVLNSSLGTTKYCSHFLRGKQCINPDCTYLHQLVSEKDYITKEELSAGKNRIDDNISQHISIDSEGNNYLPPIFTIEPIEIDLDTFQTDNPVLIKMVNRFKRIFVRDSNPHLPVHSSLSPLRAFRYDQSDSTVIKSPNYIFFLYNTRTTIDPEVQIPKEWTDCNKITKKVNTHHEEIKNDMNESNEEIEESTEESGNQTKEDTCKEETTTTLDDTSDSEQVIIKDEYSESGSPFYGEADKPFICKDYLHTFEILNAYKGDVESLISYSKRNELIRDNRSSFDLTNFQYIKLLIDKIITSDELEAQEEKEQLEEKEAEEEEIETPPIQEDADEWVTVGKGVSWKKIKQNKKPKANEIFIVEEDNEVEESDEEPENKETKEKEVKEENKKGKEISGNTEEEKKENKKVLSKREIEKKKMKEMEERRREMELERQKKEEEELRKLEEEQMKEGEESDNESSEKTKTKENDETNKRNESERSHSSSKKKNNSKGKKKGSKKKGGSKKQNVSPSINEPKKSDVLEPSSKPPSRPIPNNKRRVIIDPLEQLENNVKDLHKLYLMLVEKANIQLQVLNERKIEVQPIVCQYPDSYFMVDH</sequence>
<dbReference type="EMBL" id="KB445482">
    <property type="protein sequence ID" value="EMD42587.1"/>
    <property type="molecule type" value="Genomic_DNA"/>
</dbReference>
<dbReference type="GO" id="GO:0008270">
    <property type="term" value="F:zinc ion binding"/>
    <property type="evidence" value="ECO:0007669"/>
    <property type="project" value="UniProtKB-KW"/>
</dbReference>
<keyword evidence="1" id="KW-0479">Metal-binding</keyword>
<feature type="zinc finger region" description="C3H1-type" evidence="1">
    <location>
        <begin position="118"/>
        <end position="145"/>
    </location>
</feature>
<feature type="compositionally biased region" description="Acidic residues" evidence="2">
    <location>
        <begin position="294"/>
        <end position="304"/>
    </location>
</feature>
<evidence type="ECO:0000256" key="2">
    <source>
        <dbReference type="SAM" id="MobiDB-lite"/>
    </source>
</evidence>
<feature type="domain" description="C3H1-type" evidence="3">
    <location>
        <begin position="118"/>
        <end position="145"/>
    </location>
</feature>
<dbReference type="SMART" id="SM00361">
    <property type="entry name" value="RRM_1"/>
    <property type="match status" value="1"/>
</dbReference>
<feature type="compositionally biased region" description="Basic and acidic residues" evidence="2">
    <location>
        <begin position="310"/>
        <end position="319"/>
    </location>
</feature>
<dbReference type="InterPro" id="IPR012677">
    <property type="entry name" value="Nucleotide-bd_a/b_plait_sf"/>
</dbReference>
<evidence type="ECO:0000313" key="5">
    <source>
        <dbReference type="Proteomes" id="UP000011755"/>
    </source>
</evidence>
<dbReference type="InterPro" id="IPR003954">
    <property type="entry name" value="RRM_euk-type"/>
</dbReference>
<dbReference type="GO" id="GO:0004842">
    <property type="term" value="F:ubiquitin-protein transferase activity"/>
    <property type="evidence" value="ECO:0007669"/>
    <property type="project" value="InterPro"/>
</dbReference>
<feature type="region of interest" description="Disordered" evidence="2">
    <location>
        <begin position="285"/>
        <end position="326"/>
    </location>
</feature>
<reference evidence="4 5" key="1">
    <citation type="submission" date="2013-02" db="EMBL/GenBank/DDBJ databases">
        <authorList>
            <person name="Hannick L."/>
            <person name="Zafar N."/>
            <person name="Lorenzi H."/>
            <person name="Ali I.A."/>
            <person name="Petri W.P."/>
            <person name="Caler E."/>
        </authorList>
    </citation>
    <scope>NUCLEOTIDE SEQUENCE [LARGE SCALE GENOMIC DNA]</scope>
    <source>
        <strain evidence="4 5">KU27</strain>
    </source>
</reference>
<dbReference type="GO" id="GO:0030014">
    <property type="term" value="C:CCR4-NOT complex"/>
    <property type="evidence" value="ECO:0007669"/>
    <property type="project" value="InterPro"/>
</dbReference>
<keyword evidence="1" id="KW-0863">Zinc-finger</keyword>
<feature type="compositionally biased region" description="Acidic residues" evidence="2">
    <location>
        <begin position="469"/>
        <end position="484"/>
    </location>
</feature>
<dbReference type="AlphaFoldDB" id="M2RVT6"/>
<dbReference type="InterPro" id="IPR035979">
    <property type="entry name" value="RBD_domain_sf"/>
</dbReference>
<dbReference type="PANTHER" id="PTHR12603:SF0">
    <property type="entry name" value="CCR4-NOT TRANSCRIPTION COMPLEX SUBUNIT 4"/>
    <property type="match status" value="1"/>
</dbReference>
<dbReference type="Proteomes" id="UP000011755">
    <property type="component" value="Unassembled WGS sequence"/>
</dbReference>
<evidence type="ECO:0000256" key="1">
    <source>
        <dbReference type="PROSITE-ProRule" id="PRU00723"/>
    </source>
</evidence>
<organism evidence="4 5">
    <name type="scientific">Entamoeba histolytica KU27</name>
    <dbReference type="NCBI Taxonomy" id="885311"/>
    <lineage>
        <taxon>Eukaryota</taxon>
        <taxon>Amoebozoa</taxon>
        <taxon>Evosea</taxon>
        <taxon>Archamoebae</taxon>
        <taxon>Mastigamoebida</taxon>
        <taxon>Entamoebidae</taxon>
        <taxon>Entamoeba</taxon>
    </lineage>
</organism>
<protein>
    <recommendedName>
        <fullName evidence="3">C3H1-type domain-containing protein</fullName>
    </recommendedName>
</protein>
<dbReference type="OrthoDB" id="1923159at2759"/>
<dbReference type="PROSITE" id="PS50103">
    <property type="entry name" value="ZF_C3H1"/>
    <property type="match status" value="1"/>
</dbReference>
<proteinExistence type="predicted"/>
<dbReference type="Gene3D" id="3.30.70.330">
    <property type="match status" value="1"/>
</dbReference>
<evidence type="ECO:0000313" key="4">
    <source>
        <dbReference type="EMBL" id="EMD42587.1"/>
    </source>
</evidence>
<evidence type="ECO:0000259" key="3">
    <source>
        <dbReference type="PROSITE" id="PS50103"/>
    </source>
</evidence>
<dbReference type="VEuPathDB" id="AmoebaDB:EHI5A_194360"/>
<dbReference type="PANTHER" id="PTHR12603">
    <property type="entry name" value="CCR4-NOT TRANSCRIPTION COMPLEX RELATED"/>
    <property type="match status" value="1"/>
</dbReference>
<dbReference type="InterPro" id="IPR034261">
    <property type="entry name" value="CNOT4_RRM"/>
</dbReference>
<feature type="compositionally biased region" description="Basic and acidic residues" evidence="2">
    <location>
        <begin position="568"/>
        <end position="590"/>
    </location>
</feature>
<dbReference type="InterPro" id="IPR000571">
    <property type="entry name" value="Znf_CCCH"/>
</dbReference>
<dbReference type="SUPFAM" id="SSF54928">
    <property type="entry name" value="RNA-binding domain, RBD"/>
    <property type="match status" value="1"/>
</dbReference>
<dbReference type="InterPro" id="IPR039780">
    <property type="entry name" value="Mot2"/>
</dbReference>